<evidence type="ECO:0000313" key="3">
    <source>
        <dbReference type="EMBL" id="GMH96818.1"/>
    </source>
</evidence>
<organism evidence="3 4">
    <name type="scientific">Triparma strigata</name>
    <dbReference type="NCBI Taxonomy" id="1606541"/>
    <lineage>
        <taxon>Eukaryota</taxon>
        <taxon>Sar</taxon>
        <taxon>Stramenopiles</taxon>
        <taxon>Ochrophyta</taxon>
        <taxon>Bolidophyceae</taxon>
        <taxon>Parmales</taxon>
        <taxon>Triparmaceae</taxon>
        <taxon>Triparma</taxon>
    </lineage>
</organism>
<name>A0A9W7C200_9STRA</name>
<dbReference type="AlphaFoldDB" id="A0A9W7C200"/>
<proteinExistence type="predicted"/>
<evidence type="ECO:0000256" key="2">
    <source>
        <dbReference type="SAM" id="Phobius"/>
    </source>
</evidence>
<evidence type="ECO:0000313" key="4">
    <source>
        <dbReference type="Proteomes" id="UP001165085"/>
    </source>
</evidence>
<gene>
    <name evidence="3" type="ORF">TrST_g478</name>
</gene>
<feature type="region of interest" description="Disordered" evidence="1">
    <location>
        <begin position="318"/>
        <end position="352"/>
    </location>
</feature>
<feature type="transmembrane region" description="Helical" evidence="2">
    <location>
        <begin position="275"/>
        <end position="296"/>
    </location>
</feature>
<keyword evidence="2" id="KW-0812">Transmembrane</keyword>
<keyword evidence="4" id="KW-1185">Reference proteome</keyword>
<feature type="transmembrane region" description="Helical" evidence="2">
    <location>
        <begin position="93"/>
        <end position="118"/>
    </location>
</feature>
<feature type="transmembrane region" description="Helical" evidence="2">
    <location>
        <begin position="59"/>
        <end position="81"/>
    </location>
</feature>
<dbReference type="EMBL" id="BRXY01000475">
    <property type="protein sequence ID" value="GMH96818.1"/>
    <property type="molecule type" value="Genomic_DNA"/>
</dbReference>
<feature type="transmembrane region" description="Helical" evidence="2">
    <location>
        <begin position="202"/>
        <end position="221"/>
    </location>
</feature>
<dbReference type="OrthoDB" id="10385924at2759"/>
<accession>A0A9W7C200</accession>
<keyword evidence="2" id="KW-1133">Transmembrane helix</keyword>
<dbReference type="Proteomes" id="UP001165085">
    <property type="component" value="Unassembled WGS sequence"/>
</dbReference>
<feature type="compositionally biased region" description="Low complexity" evidence="1">
    <location>
        <begin position="318"/>
        <end position="344"/>
    </location>
</feature>
<reference evidence="4" key="1">
    <citation type="journal article" date="2023" name="Commun. Biol.">
        <title>Genome analysis of Parmales, the sister group of diatoms, reveals the evolutionary specialization of diatoms from phago-mixotrophs to photoautotrophs.</title>
        <authorList>
            <person name="Ban H."/>
            <person name="Sato S."/>
            <person name="Yoshikawa S."/>
            <person name="Yamada K."/>
            <person name="Nakamura Y."/>
            <person name="Ichinomiya M."/>
            <person name="Sato N."/>
            <person name="Blanc-Mathieu R."/>
            <person name="Endo H."/>
            <person name="Kuwata A."/>
            <person name="Ogata H."/>
        </authorList>
    </citation>
    <scope>NUCLEOTIDE SEQUENCE [LARGE SCALE GENOMIC DNA]</scope>
    <source>
        <strain evidence="4">NIES 3701</strain>
    </source>
</reference>
<feature type="transmembrane region" description="Helical" evidence="2">
    <location>
        <begin position="250"/>
        <end position="269"/>
    </location>
</feature>
<comment type="caution">
    <text evidence="3">The sequence shown here is derived from an EMBL/GenBank/DDBJ whole genome shotgun (WGS) entry which is preliminary data.</text>
</comment>
<sequence length="352" mass="39112">MEFVDLATTKNITCDGRDSCPYNWNCFTKEKTCYCSTLYFRDDEEAGCTGRSSLQTIGIATQVLCILFNIIVFVETLRLIFGMKEVGVFKRNASCISLVFTVIFNVAILITYVCYLIMMTTTETDRMCKNVMLVSLGIQSLFVMPTILTIPIQWIDIALSMSSTNKKLHLKRFKYIKRFLISYSVFFGIVGVASVFLQRNDIVSMLIVFSIFVATFAYQIGAKKLAGMLESGAEASKVAAKNMRVFNNRIRIAFVFTWLPLGVFAQIVGKTGNSQIIMFFLQVGSGSMIAALYFNLTYVRVGVQKKLKSNKIRTVSTKVSQSPSAVSSKSSKATSASSTNTITSEVSPEPNT</sequence>
<feature type="transmembrane region" description="Helical" evidence="2">
    <location>
        <begin position="179"/>
        <end position="196"/>
    </location>
</feature>
<evidence type="ECO:0000256" key="1">
    <source>
        <dbReference type="SAM" id="MobiDB-lite"/>
    </source>
</evidence>
<keyword evidence="2" id="KW-0472">Membrane</keyword>
<feature type="transmembrane region" description="Helical" evidence="2">
    <location>
        <begin position="138"/>
        <end position="159"/>
    </location>
</feature>
<protein>
    <submittedName>
        <fullName evidence="3">Uncharacterized protein</fullName>
    </submittedName>
</protein>